<dbReference type="PROSITE" id="PS50977">
    <property type="entry name" value="HTH_TETR_2"/>
    <property type="match status" value="1"/>
</dbReference>
<dbReference type="HOGENOM" id="CLU_069356_12_3_4"/>
<feature type="DNA-binding region" description="H-T-H motif" evidence="5">
    <location>
        <begin position="41"/>
        <end position="60"/>
    </location>
</feature>
<dbReference type="SUPFAM" id="SSF46689">
    <property type="entry name" value="Homeodomain-like"/>
    <property type="match status" value="1"/>
</dbReference>
<dbReference type="AlphaFoldDB" id="G0F0T6"/>
<proteinExistence type="predicted"/>
<organism evidence="7 8">
    <name type="scientific">Cupriavidus necator (strain ATCC 43291 / DSM 13513 / CCUG 52238 / LMG 8453 / N-1)</name>
    <name type="common">Ralstonia eutropha</name>
    <dbReference type="NCBI Taxonomy" id="1042878"/>
    <lineage>
        <taxon>Bacteria</taxon>
        <taxon>Pseudomonadati</taxon>
        <taxon>Pseudomonadota</taxon>
        <taxon>Betaproteobacteria</taxon>
        <taxon>Burkholderiales</taxon>
        <taxon>Burkholderiaceae</taxon>
        <taxon>Cupriavidus</taxon>
    </lineage>
</organism>
<evidence type="ECO:0000256" key="3">
    <source>
        <dbReference type="ARBA" id="ARBA00023125"/>
    </source>
</evidence>
<keyword evidence="4" id="KW-0804">Transcription</keyword>
<evidence type="ECO:0000256" key="1">
    <source>
        <dbReference type="ARBA" id="ARBA00022491"/>
    </source>
</evidence>
<dbReference type="Pfam" id="PF00440">
    <property type="entry name" value="TetR_N"/>
    <property type="match status" value="1"/>
</dbReference>
<dbReference type="InterPro" id="IPR009057">
    <property type="entry name" value="Homeodomain-like_sf"/>
</dbReference>
<dbReference type="GO" id="GO:0000976">
    <property type="term" value="F:transcription cis-regulatory region binding"/>
    <property type="evidence" value="ECO:0007669"/>
    <property type="project" value="TreeGrafter"/>
</dbReference>
<dbReference type="Proteomes" id="UP000006798">
    <property type="component" value="Chromosome 1"/>
</dbReference>
<protein>
    <submittedName>
        <fullName evidence="7">Transcriptional regulator TetR/AcrR family</fullName>
    </submittedName>
</protein>
<keyword evidence="2" id="KW-0805">Transcription regulation</keyword>
<sequence length="255" mass="28614">MPPAPETKMVRRTKEEALETRHRILDAAEAVFHARGVARPSLADIAEAAGVTRGAIYWHFKNKSDVFAAMCDRVNLPVEALCDPERLARQEDPLGGIRDICAYVMRQTVINPRWRRVFEIIFHKCEMVQDNGAIFERQRQSHQDGLIKMREHLRLALERGQLPADLDLDLAVNAFHAAIGGVLAHWLFSPQDFDLDANAERMSDAFIDTLKFSPALRHGYVPRPMAALDRELSTLCQQACPNAQPGGLETGDLVP</sequence>
<accession>G0F0T6</accession>
<feature type="domain" description="HTH tetR-type" evidence="6">
    <location>
        <begin position="18"/>
        <end position="78"/>
    </location>
</feature>
<dbReference type="PRINTS" id="PR00455">
    <property type="entry name" value="HTHTETR"/>
</dbReference>
<dbReference type="InterPro" id="IPR013572">
    <property type="entry name" value="Tscrpt_reg_MAATS_C"/>
</dbReference>
<dbReference type="InterPro" id="IPR023772">
    <property type="entry name" value="DNA-bd_HTH_TetR-type_CS"/>
</dbReference>
<dbReference type="SUPFAM" id="SSF48498">
    <property type="entry name" value="Tetracyclin repressor-like, C-terminal domain"/>
    <property type="match status" value="1"/>
</dbReference>
<keyword evidence="1" id="KW-0678">Repressor</keyword>
<dbReference type="Gene3D" id="1.10.357.10">
    <property type="entry name" value="Tetracycline Repressor, domain 2"/>
    <property type="match status" value="1"/>
</dbReference>
<dbReference type="InterPro" id="IPR001647">
    <property type="entry name" value="HTH_TetR"/>
</dbReference>
<keyword evidence="3 5" id="KW-0238">DNA-binding</keyword>
<dbReference type="PANTHER" id="PTHR30055">
    <property type="entry name" value="HTH-TYPE TRANSCRIPTIONAL REGULATOR RUTR"/>
    <property type="match status" value="1"/>
</dbReference>
<dbReference type="PROSITE" id="PS01081">
    <property type="entry name" value="HTH_TETR_1"/>
    <property type="match status" value="1"/>
</dbReference>
<dbReference type="Pfam" id="PF08361">
    <property type="entry name" value="TetR_C_2"/>
    <property type="match status" value="1"/>
</dbReference>
<name>G0F0T6_CUPNN</name>
<evidence type="ECO:0000313" key="8">
    <source>
        <dbReference type="Proteomes" id="UP000006798"/>
    </source>
</evidence>
<evidence type="ECO:0000313" key="7">
    <source>
        <dbReference type="EMBL" id="AEI78972.1"/>
    </source>
</evidence>
<dbReference type="InterPro" id="IPR036271">
    <property type="entry name" value="Tet_transcr_reg_TetR-rel_C_sf"/>
</dbReference>
<dbReference type="GO" id="GO:0003700">
    <property type="term" value="F:DNA-binding transcription factor activity"/>
    <property type="evidence" value="ECO:0007669"/>
    <property type="project" value="TreeGrafter"/>
</dbReference>
<reference evidence="7 8" key="1">
    <citation type="journal article" date="2011" name="J. Bacteriol.">
        <title>Complete genome sequence of the type strain Cupriavidus necator N-1.</title>
        <authorList>
            <person name="Poehlein A."/>
            <person name="Kusian B."/>
            <person name="Friedrich B."/>
            <person name="Daniel R."/>
            <person name="Bowien B."/>
        </authorList>
    </citation>
    <scope>NUCLEOTIDE SEQUENCE [LARGE SCALE GENOMIC DNA]</scope>
    <source>
        <strain evidence="8">ATCC 43291 / DSM 13513 / CCUG 52238 / LMG 8453 / N-1</strain>
    </source>
</reference>
<dbReference type="PANTHER" id="PTHR30055:SF240">
    <property type="entry name" value="HTH-TYPE TRANSCRIPTIONAL REGULATOR ACRR"/>
    <property type="match status" value="1"/>
</dbReference>
<gene>
    <name evidence="7" type="ordered locus">CNE_1c36810</name>
</gene>
<evidence type="ECO:0000259" key="6">
    <source>
        <dbReference type="PROSITE" id="PS50977"/>
    </source>
</evidence>
<evidence type="ECO:0000256" key="2">
    <source>
        <dbReference type="ARBA" id="ARBA00023015"/>
    </source>
</evidence>
<dbReference type="EMBL" id="CP002877">
    <property type="protein sequence ID" value="AEI78972.1"/>
    <property type="molecule type" value="Genomic_DNA"/>
</dbReference>
<dbReference type="KEGG" id="cnc:CNE_1c36810"/>
<dbReference type="InterPro" id="IPR050109">
    <property type="entry name" value="HTH-type_TetR-like_transc_reg"/>
</dbReference>
<evidence type="ECO:0000256" key="4">
    <source>
        <dbReference type="ARBA" id="ARBA00023163"/>
    </source>
</evidence>
<evidence type="ECO:0000256" key="5">
    <source>
        <dbReference type="PROSITE-ProRule" id="PRU00335"/>
    </source>
</evidence>